<feature type="domain" description="HTH araC/xylS-type" evidence="7">
    <location>
        <begin position="403"/>
        <end position="501"/>
    </location>
</feature>
<dbReference type="Gene3D" id="1.10.10.60">
    <property type="entry name" value="Homeodomain-like"/>
    <property type="match status" value="2"/>
</dbReference>
<dbReference type="Pfam" id="PF12833">
    <property type="entry name" value="HTH_18"/>
    <property type="match status" value="1"/>
</dbReference>
<feature type="domain" description="Response regulatory" evidence="8">
    <location>
        <begin position="4"/>
        <end position="121"/>
    </location>
</feature>
<dbReference type="SMART" id="SM00342">
    <property type="entry name" value="HTH_ARAC"/>
    <property type="match status" value="1"/>
</dbReference>
<dbReference type="GeneID" id="89522363"/>
<dbReference type="PROSITE" id="PS01124">
    <property type="entry name" value="HTH_ARAC_FAMILY_2"/>
    <property type="match status" value="1"/>
</dbReference>
<dbReference type="InterPro" id="IPR001789">
    <property type="entry name" value="Sig_transdc_resp-reg_receiver"/>
</dbReference>
<dbReference type="Proteomes" id="UP000298642">
    <property type="component" value="Chromosome"/>
</dbReference>
<name>A0A4D7AM05_9FIRM</name>
<dbReference type="Gene3D" id="3.40.50.2300">
    <property type="match status" value="1"/>
</dbReference>
<keyword evidence="10" id="KW-1185">Reference proteome</keyword>
<dbReference type="PANTHER" id="PTHR43280">
    <property type="entry name" value="ARAC-FAMILY TRANSCRIPTIONAL REGULATOR"/>
    <property type="match status" value="1"/>
</dbReference>
<dbReference type="GO" id="GO:0043565">
    <property type="term" value="F:sequence-specific DNA binding"/>
    <property type="evidence" value="ECO:0007669"/>
    <property type="project" value="InterPro"/>
</dbReference>
<keyword evidence="4" id="KW-0804">Transcription</keyword>
<protein>
    <recommendedName>
        <fullName evidence="1">Stage 0 sporulation protein A homolog</fullName>
    </recommendedName>
</protein>
<dbReference type="AlphaFoldDB" id="A0A4D7AM05"/>
<evidence type="ECO:0000259" key="7">
    <source>
        <dbReference type="PROSITE" id="PS01124"/>
    </source>
</evidence>
<dbReference type="EMBL" id="CP034413">
    <property type="protein sequence ID" value="QCI58508.1"/>
    <property type="molecule type" value="Genomic_DNA"/>
</dbReference>
<proteinExistence type="predicted"/>
<sequence>MPYTVMLVDNEAIIPRGLMCLIDWKAHNCCVRAIANDGVDAVHQIQESPPDILITDIRMPEMDGLQLCGWVREHYPGIQMILLTGFPDFEYAQQAIQCGVTDFVLKPTTEKALSAAVDKACQRLQKESRVQKSLLLEQQALLGELIFQSRHSLLYILNKLNDLHIVLPSYYVLSLEVVFRGTLEECTAMLQQAQEVILSCCEGHTVFLVPKSDTCCYAVLSLPEGIDPAELCTSAVEAVEGKTDFLLTIGISRLHKNPLNMQKAAREADDAQKFALYSSQPSVMRCEDLPKLSEDTASALWERLRLVESALENHSGDAALKNMEDLFQLIKAQKIPFSSVCQIALLLQNFCVSLLFSHNLPAEQLTALPTGSMELLENSVREYVTETLSRIGRTEENIDSIIYKVKQYIDQNYSTNLSLDALATMVHLSPSYFSKLFKREMGENLSTYILNTRVERAKFLLRTTDKKAYEIAEAVGIYDPVYFSKIFKKSTGLKPKEYRERSGADEMERKIKS</sequence>
<keyword evidence="2" id="KW-0805">Transcription regulation</keyword>
<dbReference type="PROSITE" id="PS50110">
    <property type="entry name" value="RESPONSE_REGULATORY"/>
    <property type="match status" value="1"/>
</dbReference>
<dbReference type="RefSeq" id="WP_119311472.1">
    <property type="nucleotide sequence ID" value="NZ_CP034413.3"/>
</dbReference>
<reference evidence="10" key="1">
    <citation type="submission" date="2018-12" db="EMBL/GenBank/DDBJ databases">
        <title>Dusodibacter welbiota gen. nov., sp. nov., isolated from human faeces and emended description of the Oscillibacter genus.</title>
        <authorList>
            <person name="Le Roy T."/>
            <person name="Van der Smissen P."/>
            <person name="Delzenne N."/>
            <person name="Muccioli G."/>
            <person name="Collet J.F."/>
            <person name="Cani P.D."/>
        </authorList>
    </citation>
    <scope>NUCLEOTIDE SEQUENCE [LARGE SCALE GENOMIC DNA]</scope>
    <source>
        <strain evidence="10">J115</strain>
    </source>
</reference>
<evidence type="ECO:0000256" key="4">
    <source>
        <dbReference type="ARBA" id="ARBA00023163"/>
    </source>
</evidence>
<comment type="function">
    <text evidence="5">May play the central regulatory role in sporulation. It may be an element of the effector pathway responsible for the activation of sporulation genes in response to nutritional stress. Spo0A may act in concert with spo0H (a sigma factor) to control the expression of some genes that are critical to the sporulation process.</text>
</comment>
<evidence type="ECO:0000256" key="6">
    <source>
        <dbReference type="PROSITE-ProRule" id="PRU00169"/>
    </source>
</evidence>
<dbReference type="InterPro" id="IPR018060">
    <property type="entry name" value="HTH_AraC"/>
</dbReference>
<dbReference type="InterPro" id="IPR009057">
    <property type="entry name" value="Homeodomain-like_sf"/>
</dbReference>
<keyword evidence="3" id="KW-0238">DNA-binding</keyword>
<dbReference type="Pfam" id="PF00072">
    <property type="entry name" value="Response_reg"/>
    <property type="match status" value="1"/>
</dbReference>
<dbReference type="SUPFAM" id="SSF46689">
    <property type="entry name" value="Homeodomain-like"/>
    <property type="match status" value="2"/>
</dbReference>
<dbReference type="GO" id="GO:0003700">
    <property type="term" value="F:DNA-binding transcription factor activity"/>
    <property type="evidence" value="ECO:0007669"/>
    <property type="project" value="InterPro"/>
</dbReference>
<keyword evidence="6" id="KW-0597">Phosphoprotein</keyword>
<dbReference type="PANTHER" id="PTHR43280:SF28">
    <property type="entry name" value="HTH-TYPE TRANSCRIPTIONAL ACTIVATOR RHAS"/>
    <property type="match status" value="1"/>
</dbReference>
<dbReference type="GO" id="GO:0000160">
    <property type="term" value="P:phosphorelay signal transduction system"/>
    <property type="evidence" value="ECO:0007669"/>
    <property type="project" value="InterPro"/>
</dbReference>
<gene>
    <name evidence="9" type="ORF">EIO64_04135</name>
</gene>
<evidence type="ECO:0000256" key="1">
    <source>
        <dbReference type="ARBA" id="ARBA00018672"/>
    </source>
</evidence>
<evidence type="ECO:0000259" key="8">
    <source>
        <dbReference type="PROSITE" id="PS50110"/>
    </source>
</evidence>
<dbReference type="CDD" id="cd17536">
    <property type="entry name" value="REC_YesN-like"/>
    <property type="match status" value="1"/>
</dbReference>
<evidence type="ECO:0000256" key="5">
    <source>
        <dbReference type="ARBA" id="ARBA00024867"/>
    </source>
</evidence>
<dbReference type="InterPro" id="IPR011006">
    <property type="entry name" value="CheY-like_superfamily"/>
</dbReference>
<evidence type="ECO:0000313" key="9">
    <source>
        <dbReference type="EMBL" id="QCI58508.1"/>
    </source>
</evidence>
<feature type="modified residue" description="4-aspartylphosphate" evidence="6">
    <location>
        <position position="56"/>
    </location>
</feature>
<evidence type="ECO:0000256" key="2">
    <source>
        <dbReference type="ARBA" id="ARBA00023015"/>
    </source>
</evidence>
<dbReference type="SUPFAM" id="SSF52172">
    <property type="entry name" value="CheY-like"/>
    <property type="match status" value="1"/>
</dbReference>
<organism evidence="9 10">
    <name type="scientific">Dysosmobacter welbionis</name>
    <dbReference type="NCBI Taxonomy" id="2093857"/>
    <lineage>
        <taxon>Bacteria</taxon>
        <taxon>Bacillati</taxon>
        <taxon>Bacillota</taxon>
        <taxon>Clostridia</taxon>
        <taxon>Eubacteriales</taxon>
        <taxon>Oscillospiraceae</taxon>
        <taxon>Dysosmobacter</taxon>
    </lineage>
</organism>
<evidence type="ECO:0000256" key="3">
    <source>
        <dbReference type="ARBA" id="ARBA00023125"/>
    </source>
</evidence>
<dbReference type="SMART" id="SM00448">
    <property type="entry name" value="REC"/>
    <property type="match status" value="1"/>
</dbReference>
<dbReference type="KEGG" id="obj:EIO64_04135"/>
<accession>A0A4D7AM05</accession>
<evidence type="ECO:0000313" key="10">
    <source>
        <dbReference type="Proteomes" id="UP000298642"/>
    </source>
</evidence>